<dbReference type="HOGENOM" id="CLU_379765_0_0_2"/>
<dbReference type="OrthoDB" id="11644at2157"/>
<dbReference type="PhylomeDB" id="A8AB55"/>
<dbReference type="EMBL" id="CP000816">
    <property type="protein sequence ID" value="ABU82157.1"/>
    <property type="molecule type" value="Genomic_DNA"/>
</dbReference>
<dbReference type="Gene3D" id="3.40.50.300">
    <property type="entry name" value="P-loop containing nucleotide triphosphate hydrolases"/>
    <property type="match status" value="2"/>
</dbReference>
<dbReference type="GO" id="GO:0016787">
    <property type="term" value="F:hydrolase activity"/>
    <property type="evidence" value="ECO:0007669"/>
    <property type="project" value="InterPro"/>
</dbReference>
<dbReference type="GO" id="GO:0120545">
    <property type="term" value="F:nucleic acid conformation isomerase activity"/>
    <property type="evidence" value="ECO:0007669"/>
    <property type="project" value="UniProtKB-ARBA"/>
</dbReference>
<dbReference type="Pfam" id="PF04851">
    <property type="entry name" value="ResIII"/>
    <property type="match status" value="1"/>
</dbReference>
<dbReference type="GO" id="GO:0005829">
    <property type="term" value="C:cytosol"/>
    <property type="evidence" value="ECO:0007669"/>
    <property type="project" value="TreeGrafter"/>
</dbReference>
<evidence type="ECO:0000259" key="1">
    <source>
        <dbReference type="PROSITE" id="PS51192"/>
    </source>
</evidence>
<feature type="domain" description="Helicase C-terminal" evidence="2">
    <location>
        <begin position="571"/>
        <end position="729"/>
    </location>
</feature>
<dbReference type="GO" id="GO:0003677">
    <property type="term" value="F:DNA binding"/>
    <property type="evidence" value="ECO:0007669"/>
    <property type="project" value="InterPro"/>
</dbReference>
<dbReference type="GeneID" id="5563179"/>
<name>A8AB55_IGNH4</name>
<dbReference type="GO" id="GO:0140097">
    <property type="term" value="F:catalytic activity, acting on DNA"/>
    <property type="evidence" value="ECO:0007669"/>
    <property type="project" value="UniProtKB-ARBA"/>
</dbReference>
<dbReference type="eggNOG" id="arCOG00874">
    <property type="taxonomic scope" value="Archaea"/>
</dbReference>
<accession>A8AB55</accession>
<sequence>MAEPERVAALVLLWDPPAIAAVLRGDPSLLLKEDINMNYYLLIKKAYSLENFDEFKRIVKEGLGARWDPELKAWVVRPALRDYQTVTEAVTVLKEMGARFELVTEEGPVPVELDVDDVDAAFLEGSAIINELAKDISLLVKFRTKKDKELFFRLVELAPYYKGRFYLPPFGRLPATLAQDVAAKATSSTALVASQRREQGYPLFLGNSVVVKVSEEKAEELQTKLAPYEDCDVESPEIERERRENALSYCEYRWTNYAGELVREGRLTRLYEITLEDGSAYIRTFRGLLIRLLRHLNVDVDKLYADLPLEPNADFLRDYQRVAVSQALKMLAVQGAATVQAATGAGKTEMAVAVAKTLLESGQVRKVFFLSLNRTLNVQAVMRFKKYGLSAGLVDSENFQVGEPVVACTVQTLYRALVKVGKAKEVKDDVDEEIRMDYAELSDDKAERLFEEYMKAGLVIVDEVQHVPARTVSEVVRANPWSLRLGLSATPWRDDGKDVLIYALIGDVVPKRITSSELIEKGYLVPVEIIMLKRKVTVDREDLKALEGLQGAQKYVKLKNYIFYDSERNAQIARVVKKLPKPVLVLVKEVKHAHELCKAIKSERLSCAVLTGKESSSQRESVLRAVLRGDLDVVVATTLADEGLDLPPLRSLVLAAGGRSQTRTLQRVGRVTRPYPGKEVGIVVDVWDDDREAGGIFYRQGLARMSLYRTEDMWKIVVKDIKQFLKEKN</sequence>
<keyword evidence="4" id="KW-1185">Reference proteome</keyword>
<dbReference type="SUPFAM" id="SSF52540">
    <property type="entry name" value="P-loop containing nucleoside triphosphate hydrolases"/>
    <property type="match status" value="1"/>
</dbReference>
<dbReference type="PROSITE" id="PS51194">
    <property type="entry name" value="HELICASE_CTER"/>
    <property type="match status" value="1"/>
</dbReference>
<evidence type="ECO:0000313" key="4">
    <source>
        <dbReference type="Proteomes" id="UP000000262"/>
    </source>
</evidence>
<feature type="domain" description="Helicase ATP-binding" evidence="1">
    <location>
        <begin position="328"/>
        <end position="509"/>
    </location>
</feature>
<dbReference type="PANTHER" id="PTHR47396">
    <property type="entry name" value="TYPE I RESTRICTION ENZYME ECOKI R PROTEIN"/>
    <property type="match status" value="1"/>
</dbReference>
<dbReference type="PROSITE" id="PS51192">
    <property type="entry name" value="HELICASE_ATP_BIND_1"/>
    <property type="match status" value="1"/>
</dbReference>
<evidence type="ECO:0000259" key="2">
    <source>
        <dbReference type="PROSITE" id="PS51194"/>
    </source>
</evidence>
<dbReference type="Pfam" id="PF00271">
    <property type="entry name" value="Helicase_C"/>
    <property type="match status" value="1"/>
</dbReference>
<dbReference type="InterPro" id="IPR050742">
    <property type="entry name" value="Helicase_Restrict-Modif_Enz"/>
</dbReference>
<protein>
    <submittedName>
        <fullName evidence="3">Type III restriction enzyme, res subunit</fullName>
    </submittedName>
</protein>
<dbReference type="STRING" id="453591.Igni_0977"/>
<gene>
    <name evidence="3" type="ordered locus">Igni_0977</name>
</gene>
<dbReference type="InterPro" id="IPR001650">
    <property type="entry name" value="Helicase_C-like"/>
</dbReference>
<dbReference type="InterPro" id="IPR006935">
    <property type="entry name" value="Helicase/UvrB_N"/>
</dbReference>
<dbReference type="GO" id="GO:0005524">
    <property type="term" value="F:ATP binding"/>
    <property type="evidence" value="ECO:0007669"/>
    <property type="project" value="InterPro"/>
</dbReference>
<evidence type="ECO:0000313" key="3">
    <source>
        <dbReference type="EMBL" id="ABU82157.1"/>
    </source>
</evidence>
<dbReference type="AlphaFoldDB" id="A8AB55"/>
<dbReference type="InterPro" id="IPR014001">
    <property type="entry name" value="Helicase_ATP-bd"/>
</dbReference>
<dbReference type="PANTHER" id="PTHR47396:SF1">
    <property type="entry name" value="ATP-DEPENDENT HELICASE IRC3-RELATED"/>
    <property type="match status" value="1"/>
</dbReference>
<dbReference type="SMART" id="SM00487">
    <property type="entry name" value="DEXDc"/>
    <property type="match status" value="1"/>
</dbReference>
<organism evidence="3 4">
    <name type="scientific">Ignicoccus hospitalis (strain KIN4/I / DSM 18386 / JCM 14125)</name>
    <dbReference type="NCBI Taxonomy" id="453591"/>
    <lineage>
        <taxon>Archaea</taxon>
        <taxon>Thermoproteota</taxon>
        <taxon>Thermoprotei</taxon>
        <taxon>Desulfurococcales</taxon>
        <taxon>Desulfurococcaceae</taxon>
        <taxon>Ignicoccus</taxon>
    </lineage>
</organism>
<dbReference type="SMART" id="SM00490">
    <property type="entry name" value="HELICc"/>
    <property type="match status" value="1"/>
</dbReference>
<reference evidence="3 4" key="1">
    <citation type="journal article" date="2008" name="Genome Biol.">
        <title>A genomic analysis of the archaeal system Ignicoccus hospitalis-Nanoarchaeum equitans.</title>
        <authorList>
            <person name="Podar M."/>
            <person name="Anderson I."/>
            <person name="Makarova K.S."/>
            <person name="Elkins J.G."/>
            <person name="Ivanova N."/>
            <person name="Wall M.A."/>
            <person name="Lykidis A."/>
            <person name="Mavromatis K."/>
            <person name="Sun H."/>
            <person name="Hudson M.E."/>
            <person name="Chen W."/>
            <person name="Deciu C."/>
            <person name="Hutchison D."/>
            <person name="Eads J.R."/>
            <person name="Anderson A."/>
            <person name="Fernandes F."/>
            <person name="Szeto E."/>
            <person name="Lapidus A."/>
            <person name="Kyrpides N.C."/>
            <person name="Saier M.H.Jr."/>
            <person name="Richardson P.M."/>
            <person name="Rachel R."/>
            <person name="Huber H."/>
            <person name="Eisen J.A."/>
            <person name="Koonin E.V."/>
            <person name="Keller M."/>
            <person name="Stetter K.O."/>
        </authorList>
    </citation>
    <scope>NUCLEOTIDE SEQUENCE [LARGE SCALE GENOMIC DNA]</scope>
    <source>
        <strain evidence="4">KIN4/I / DSM 18386 / JCM 14125</strain>
    </source>
</reference>
<dbReference type="Proteomes" id="UP000000262">
    <property type="component" value="Chromosome"/>
</dbReference>
<dbReference type="RefSeq" id="WP_012123121.1">
    <property type="nucleotide sequence ID" value="NC_009776.1"/>
</dbReference>
<dbReference type="InterPro" id="IPR027417">
    <property type="entry name" value="P-loop_NTPase"/>
</dbReference>
<proteinExistence type="predicted"/>
<dbReference type="KEGG" id="iho:Igni_0977"/>